<proteinExistence type="predicted"/>
<protein>
    <submittedName>
        <fullName evidence="1">Uncharacterized protein</fullName>
    </submittedName>
</protein>
<reference evidence="1 2" key="1">
    <citation type="submission" date="2020-02" db="EMBL/GenBank/DDBJ databases">
        <authorList>
            <person name="Criscuolo A."/>
        </authorList>
    </citation>
    <scope>NUCLEOTIDE SEQUENCE [LARGE SCALE GENOMIC DNA]</scope>
    <source>
        <strain evidence="1">CIP105534</strain>
    </source>
</reference>
<name>A0A6J4GXR6_9FLAO</name>
<evidence type="ECO:0000313" key="2">
    <source>
        <dbReference type="Proteomes" id="UP000479938"/>
    </source>
</evidence>
<evidence type="ECO:0000313" key="1">
    <source>
        <dbReference type="EMBL" id="CAA9203675.1"/>
    </source>
</evidence>
<dbReference type="Proteomes" id="UP000479938">
    <property type="component" value="Unassembled WGS sequence"/>
</dbReference>
<gene>
    <name evidence="1" type="ORF">FLA105534_04855</name>
</gene>
<organism evidence="1 2">
    <name type="scientific">Flavobacterium bizetiae</name>
    <dbReference type="NCBI Taxonomy" id="2704140"/>
    <lineage>
        <taxon>Bacteria</taxon>
        <taxon>Pseudomonadati</taxon>
        <taxon>Bacteroidota</taxon>
        <taxon>Flavobacteriia</taxon>
        <taxon>Flavobacteriales</taxon>
        <taxon>Flavobacteriaceae</taxon>
        <taxon>Flavobacterium</taxon>
    </lineage>
</organism>
<keyword evidence="2" id="KW-1185">Reference proteome</keyword>
<sequence length="50" mass="5761">MRKIVLFALVSILFVNCQSDDSEQENTDNSKSSIAFTLNNKTEYDYYAMC</sequence>
<accession>A0A6J4GXR6</accession>
<dbReference type="AlphaFoldDB" id="A0A6J4GXR6"/>
<dbReference type="EMBL" id="CADCSU010000216">
    <property type="protein sequence ID" value="CAA9203675.1"/>
    <property type="molecule type" value="Genomic_DNA"/>
</dbReference>